<evidence type="ECO:0000256" key="1">
    <source>
        <dbReference type="SAM" id="MobiDB-lite"/>
    </source>
</evidence>
<feature type="region of interest" description="Disordered" evidence="1">
    <location>
        <begin position="135"/>
        <end position="166"/>
    </location>
</feature>
<dbReference type="AlphaFoldDB" id="G4Z651"/>
<accession>G4Z651</accession>
<reference evidence="2 3" key="1">
    <citation type="journal article" date="2006" name="Science">
        <title>Phytophthora genome sequences uncover evolutionary origins and mechanisms of pathogenesis.</title>
        <authorList>
            <person name="Tyler B.M."/>
            <person name="Tripathy S."/>
            <person name="Zhang X."/>
            <person name="Dehal P."/>
            <person name="Jiang R.H."/>
            <person name="Aerts A."/>
            <person name="Arredondo F.D."/>
            <person name="Baxter L."/>
            <person name="Bensasson D."/>
            <person name="Beynon J.L."/>
            <person name="Chapman J."/>
            <person name="Damasceno C.M."/>
            <person name="Dorrance A.E."/>
            <person name="Dou D."/>
            <person name="Dickerman A.W."/>
            <person name="Dubchak I.L."/>
            <person name="Garbelotto M."/>
            <person name="Gijzen M."/>
            <person name="Gordon S.G."/>
            <person name="Govers F."/>
            <person name="Grunwald N.J."/>
            <person name="Huang W."/>
            <person name="Ivors K.L."/>
            <person name="Jones R.W."/>
            <person name="Kamoun S."/>
            <person name="Krampis K."/>
            <person name="Lamour K.H."/>
            <person name="Lee M.K."/>
            <person name="McDonald W.H."/>
            <person name="Medina M."/>
            <person name="Meijer H.J."/>
            <person name="Nordberg E.K."/>
            <person name="Maclean D.J."/>
            <person name="Ospina-Giraldo M.D."/>
            <person name="Morris P.F."/>
            <person name="Phuntumart V."/>
            <person name="Putnam N.H."/>
            <person name="Rash S."/>
            <person name="Rose J.K."/>
            <person name="Sakihama Y."/>
            <person name="Salamov A.A."/>
            <person name="Savidor A."/>
            <person name="Scheuring C.F."/>
            <person name="Smith B.M."/>
            <person name="Sobral B.W."/>
            <person name="Terry A."/>
            <person name="Torto-Alalibo T.A."/>
            <person name="Win J."/>
            <person name="Xu Z."/>
            <person name="Zhang H."/>
            <person name="Grigoriev I.V."/>
            <person name="Rokhsar D.S."/>
            <person name="Boore J.L."/>
        </authorList>
    </citation>
    <scope>NUCLEOTIDE SEQUENCE [LARGE SCALE GENOMIC DNA]</scope>
    <source>
        <strain evidence="2 3">P6497</strain>
    </source>
</reference>
<feature type="region of interest" description="Disordered" evidence="1">
    <location>
        <begin position="1"/>
        <end position="23"/>
    </location>
</feature>
<dbReference type="GeneID" id="20641667"/>
<dbReference type="InParanoid" id="G4Z651"/>
<keyword evidence="3" id="KW-1185">Reference proteome</keyword>
<dbReference type="KEGG" id="psoj:PHYSODRAFT_298893"/>
<name>G4Z651_PHYSP</name>
<evidence type="ECO:0000313" key="3">
    <source>
        <dbReference type="Proteomes" id="UP000002640"/>
    </source>
</evidence>
<gene>
    <name evidence="2" type="ORF">PHYSODRAFT_298893</name>
</gene>
<dbReference type="EMBL" id="JH159153">
    <property type="protein sequence ID" value="EGZ20972.1"/>
    <property type="molecule type" value="Genomic_DNA"/>
</dbReference>
<dbReference type="RefSeq" id="XP_009523689.1">
    <property type="nucleotide sequence ID" value="XM_009525394.1"/>
</dbReference>
<feature type="compositionally biased region" description="Polar residues" evidence="1">
    <location>
        <begin position="1"/>
        <end position="11"/>
    </location>
</feature>
<proteinExistence type="predicted"/>
<feature type="compositionally biased region" description="Basic and acidic residues" evidence="1">
    <location>
        <begin position="12"/>
        <end position="21"/>
    </location>
</feature>
<sequence length="219" mass="24240">MTQSGNGSTLSRQRDVSDLGHESATALPESRISRTIFDLELDGLCWKDSRTRREAALKILADRKANGIHHRTEATVQGKLGRLEKRYLDAAKLLAGRRISGGGVENNKVNDAVKAEAQAVCPLYFELRPILGSTDTCSGRETPRHAGSKAKRDDQNAGKKQQTVRSRVVAPPVAYLYGSVRHRVNYGAMHPDVDERSEYLFADESEIRVIQPSSELAER</sequence>
<dbReference type="Proteomes" id="UP000002640">
    <property type="component" value="Unassembled WGS sequence"/>
</dbReference>
<evidence type="ECO:0000313" key="2">
    <source>
        <dbReference type="EMBL" id="EGZ20972.1"/>
    </source>
</evidence>
<organism evidence="2 3">
    <name type="scientific">Phytophthora sojae (strain P6497)</name>
    <name type="common">Soybean stem and root rot agent</name>
    <name type="synonym">Phytophthora megasperma f. sp. glycines</name>
    <dbReference type="NCBI Taxonomy" id="1094619"/>
    <lineage>
        <taxon>Eukaryota</taxon>
        <taxon>Sar</taxon>
        <taxon>Stramenopiles</taxon>
        <taxon>Oomycota</taxon>
        <taxon>Peronosporomycetes</taxon>
        <taxon>Peronosporales</taxon>
        <taxon>Peronosporaceae</taxon>
        <taxon>Phytophthora</taxon>
    </lineage>
</organism>
<protein>
    <submittedName>
        <fullName evidence="2">Uncharacterized protein</fullName>
    </submittedName>
</protein>